<reference evidence="2 3" key="1">
    <citation type="submission" date="2017-03" db="EMBL/GenBank/DDBJ databases">
        <title>Genome sequence of Paracoccus contaminans isolated from a water microcosm.</title>
        <authorList>
            <person name="Aurass P."/>
            <person name="Karste S."/>
            <person name="Trost E."/>
            <person name="Glaeser S.P."/>
            <person name="Kaempfer P."/>
            <person name="Flieger A."/>
        </authorList>
    </citation>
    <scope>NUCLEOTIDE SEQUENCE [LARGE SCALE GENOMIC DNA]</scope>
    <source>
        <strain evidence="3">RKI 16-01929T\LMG 29738T\CCM 8701T\CIP 111112T</strain>
    </source>
</reference>
<sequence length="99" mass="10788">MTGTAPEMSVYWKNLSGPPPGSLRRRPEPSDFFSDSLRVPARAEDTIDNSHDPSPPSPAVLISILLTQPRSRSTGLPTACIVTGLITRRWISTGAWRTS</sequence>
<proteinExistence type="predicted"/>
<evidence type="ECO:0000313" key="2">
    <source>
        <dbReference type="EMBL" id="ARJ70083.1"/>
    </source>
</evidence>
<keyword evidence="3" id="KW-1185">Reference proteome</keyword>
<feature type="region of interest" description="Disordered" evidence="1">
    <location>
        <begin position="1"/>
        <end position="35"/>
    </location>
</feature>
<dbReference type="KEGG" id="pcon:B0A89_11005"/>
<dbReference type="AlphaFoldDB" id="A0A1W6CYZ0"/>
<evidence type="ECO:0000256" key="1">
    <source>
        <dbReference type="SAM" id="MobiDB-lite"/>
    </source>
</evidence>
<gene>
    <name evidence="2" type="ORF">B0A89_11005</name>
</gene>
<dbReference type="EMBL" id="CP020612">
    <property type="protein sequence ID" value="ARJ70083.1"/>
    <property type="molecule type" value="Genomic_DNA"/>
</dbReference>
<protein>
    <submittedName>
        <fullName evidence="2">Uncharacterized protein</fullName>
    </submittedName>
</protein>
<dbReference type="Proteomes" id="UP000193017">
    <property type="component" value="Chromosome"/>
</dbReference>
<name>A0A1W6CYZ0_9RHOB</name>
<evidence type="ECO:0000313" key="3">
    <source>
        <dbReference type="Proteomes" id="UP000193017"/>
    </source>
</evidence>
<dbReference type="STRING" id="1945662.B0A89_11005"/>
<accession>A0A1W6CYZ0</accession>
<organism evidence="2 3">
    <name type="scientific">Paracoccus contaminans</name>
    <dbReference type="NCBI Taxonomy" id="1945662"/>
    <lineage>
        <taxon>Bacteria</taxon>
        <taxon>Pseudomonadati</taxon>
        <taxon>Pseudomonadota</taxon>
        <taxon>Alphaproteobacteria</taxon>
        <taxon>Rhodobacterales</taxon>
        <taxon>Paracoccaceae</taxon>
        <taxon>Paracoccus</taxon>
    </lineage>
</organism>